<evidence type="ECO:0000313" key="3">
    <source>
        <dbReference type="Proteomes" id="UP000650833"/>
    </source>
</evidence>
<feature type="region of interest" description="Disordered" evidence="1">
    <location>
        <begin position="218"/>
        <end position="243"/>
    </location>
</feature>
<evidence type="ECO:0000256" key="1">
    <source>
        <dbReference type="SAM" id="MobiDB-lite"/>
    </source>
</evidence>
<keyword evidence="3" id="KW-1185">Reference proteome</keyword>
<dbReference type="EMBL" id="JAEPRC010000982">
    <property type="protein sequence ID" value="KAG2190370.1"/>
    <property type="molecule type" value="Genomic_DNA"/>
</dbReference>
<accession>A0A8H7UP53</accession>
<comment type="caution">
    <text evidence="2">The sequence shown here is derived from an EMBL/GenBank/DDBJ whole genome shotgun (WGS) entry which is preliminary data.</text>
</comment>
<organism evidence="2 3">
    <name type="scientific">Mucor plumbeus</name>
    <dbReference type="NCBI Taxonomy" id="97098"/>
    <lineage>
        <taxon>Eukaryota</taxon>
        <taxon>Fungi</taxon>
        <taxon>Fungi incertae sedis</taxon>
        <taxon>Mucoromycota</taxon>
        <taxon>Mucoromycotina</taxon>
        <taxon>Mucoromycetes</taxon>
        <taxon>Mucorales</taxon>
        <taxon>Mucorineae</taxon>
        <taxon>Mucoraceae</taxon>
        <taxon>Mucor</taxon>
    </lineage>
</organism>
<sequence>MIIDVAIFCKAQIQHNVETKTYSIPLYNVEDGKFWYIGEISADMYNEYIVPLDNKPRHLFFSGILYDVPIMEDYLGLVNESRQRIHINTMKILLSDIYVPESLKEELIETIVPYQFISGPSNGYYLVVLNEQENATFHAVSNVDVETGGEHFEQDATVEYDLFGEEQQEDFDHAIGVQLEKVSVDKGKGKLQPSVVIRPPNVLHSVSAKVWAEGQVAGLSEESDTEPSGSNLKRVRSVESEDSKAKRLLSSFVKKYKKN</sequence>
<protein>
    <submittedName>
        <fullName evidence="2">Uncharacterized protein</fullName>
    </submittedName>
</protein>
<dbReference type="AlphaFoldDB" id="A0A8H7UP53"/>
<dbReference type="OrthoDB" id="10669545at2759"/>
<gene>
    <name evidence="2" type="ORF">INT46_008031</name>
</gene>
<name>A0A8H7UP53_9FUNG</name>
<dbReference type="Proteomes" id="UP000650833">
    <property type="component" value="Unassembled WGS sequence"/>
</dbReference>
<evidence type="ECO:0000313" key="2">
    <source>
        <dbReference type="EMBL" id="KAG2190370.1"/>
    </source>
</evidence>
<proteinExistence type="predicted"/>
<reference evidence="2" key="1">
    <citation type="submission" date="2020-12" db="EMBL/GenBank/DDBJ databases">
        <title>Metabolic potential, ecology and presence of endohyphal bacteria is reflected in genomic diversity of Mucoromycotina.</title>
        <authorList>
            <person name="Muszewska A."/>
            <person name="Okrasinska A."/>
            <person name="Steczkiewicz K."/>
            <person name="Drgas O."/>
            <person name="Orlowska M."/>
            <person name="Perlinska-Lenart U."/>
            <person name="Aleksandrzak-Piekarczyk T."/>
            <person name="Szatraj K."/>
            <person name="Zielenkiewicz U."/>
            <person name="Pilsyk S."/>
            <person name="Malc E."/>
            <person name="Mieczkowski P."/>
            <person name="Kruszewska J.S."/>
            <person name="Biernat P."/>
            <person name="Pawlowska J."/>
        </authorList>
    </citation>
    <scope>NUCLEOTIDE SEQUENCE</scope>
    <source>
        <strain evidence="2">CBS 226.32</strain>
    </source>
</reference>